<dbReference type="AlphaFoldDB" id="A0A7Y0AHV1"/>
<protein>
    <submittedName>
        <fullName evidence="2">Alpha/beta hydrolase</fullName>
    </submittedName>
</protein>
<dbReference type="EMBL" id="JABBGH010000003">
    <property type="protein sequence ID" value="NML67472.1"/>
    <property type="molecule type" value="Genomic_DNA"/>
</dbReference>
<comment type="caution">
    <text evidence="2">The sequence shown here is derived from an EMBL/GenBank/DDBJ whole genome shotgun (WGS) entry which is preliminary data.</text>
</comment>
<dbReference type="InterPro" id="IPR022742">
    <property type="entry name" value="Hydrolase_4"/>
</dbReference>
<feature type="domain" description="Serine aminopeptidase S33" evidence="1">
    <location>
        <begin position="198"/>
        <end position="426"/>
    </location>
</feature>
<sequence length="464" mass="49166">MTVTSHGAPWRWLLLLLLALPSLGWGQAPTRPAAPLDGIWKGSLPVPGGRLEVLFRFVKLTSGEYFATLDVPQQKVRSLAVTVETRADTVVLTSTEANSRYVGQLVAGGSQMRGVWQQPGLRAPVQLVRTETAVAKPRLTPPYREEEVLFVNSKENSKLGGTLTIPAGPGPFPAVVLLSDAGPQDRNGTTDGFAPLGALGDYLTRRGIAVLRFDDRGVGRSTGTTQSTTAALVSDAQAALSLLRARPEIDHAHLGLVGHGEGGNVALLAAAQPQPPAFVVGLAPYGLTGAEVVLQQQEAALKASKTPSSQLSAILKRQQSVFEVIRHTLVSAQAQPIVANMLKQNNPALSDDQAQASAAEMVSARYRYYLGFDPSETLGGVACPVLLLYGTADPLLNPDNNAAALAKGLKNNPAVTVRKLPGVNHLFQPDPTQWPIVSGEAHANFSPAAEEAIRAWIVEQTAKK</sequence>
<evidence type="ECO:0000313" key="3">
    <source>
        <dbReference type="Proteomes" id="UP000559626"/>
    </source>
</evidence>
<keyword evidence="3" id="KW-1185">Reference proteome</keyword>
<evidence type="ECO:0000259" key="1">
    <source>
        <dbReference type="Pfam" id="PF12146"/>
    </source>
</evidence>
<keyword evidence="2" id="KW-0378">Hydrolase</keyword>
<accession>A0A7Y0AHV1</accession>
<dbReference type="RefSeq" id="WP_169533134.1">
    <property type="nucleotide sequence ID" value="NZ_JABBGH010000003.1"/>
</dbReference>
<dbReference type="Pfam" id="PF12146">
    <property type="entry name" value="Hydrolase_4"/>
    <property type="match status" value="1"/>
</dbReference>
<dbReference type="InterPro" id="IPR053145">
    <property type="entry name" value="AB_hydrolase_Est10"/>
</dbReference>
<dbReference type="GO" id="GO:0052689">
    <property type="term" value="F:carboxylic ester hydrolase activity"/>
    <property type="evidence" value="ECO:0007669"/>
    <property type="project" value="TreeGrafter"/>
</dbReference>
<dbReference type="PANTHER" id="PTHR43265:SF1">
    <property type="entry name" value="ESTERASE ESTD"/>
    <property type="match status" value="1"/>
</dbReference>
<dbReference type="SUPFAM" id="SSF53474">
    <property type="entry name" value="alpha/beta-Hydrolases"/>
    <property type="match status" value="1"/>
</dbReference>
<dbReference type="PANTHER" id="PTHR43265">
    <property type="entry name" value="ESTERASE ESTD"/>
    <property type="match status" value="1"/>
</dbReference>
<gene>
    <name evidence="2" type="ORF">HHL22_19900</name>
</gene>
<dbReference type="Gene3D" id="3.40.50.1820">
    <property type="entry name" value="alpha/beta hydrolase"/>
    <property type="match status" value="1"/>
</dbReference>
<reference evidence="2 3" key="1">
    <citation type="submission" date="2020-04" db="EMBL/GenBank/DDBJ databases">
        <title>Hymenobacter polaris sp. nov., isolated from Arctic soil.</title>
        <authorList>
            <person name="Dahal R.H."/>
        </authorList>
    </citation>
    <scope>NUCLEOTIDE SEQUENCE [LARGE SCALE GENOMIC DNA]</scope>
    <source>
        <strain evidence="2 3">RP-2-7</strain>
    </source>
</reference>
<evidence type="ECO:0000313" key="2">
    <source>
        <dbReference type="EMBL" id="NML67472.1"/>
    </source>
</evidence>
<dbReference type="InterPro" id="IPR029058">
    <property type="entry name" value="AB_hydrolase_fold"/>
</dbReference>
<proteinExistence type="predicted"/>
<organism evidence="2 3">
    <name type="scientific">Hymenobacter polaris</name>
    <dbReference type="NCBI Taxonomy" id="2682546"/>
    <lineage>
        <taxon>Bacteria</taxon>
        <taxon>Pseudomonadati</taxon>
        <taxon>Bacteroidota</taxon>
        <taxon>Cytophagia</taxon>
        <taxon>Cytophagales</taxon>
        <taxon>Hymenobacteraceae</taxon>
        <taxon>Hymenobacter</taxon>
    </lineage>
</organism>
<dbReference type="Proteomes" id="UP000559626">
    <property type="component" value="Unassembled WGS sequence"/>
</dbReference>
<name>A0A7Y0AHV1_9BACT</name>